<sequence>MQYVPQSAELAVDPRWAVRKILANAGQPDPEALTALGIREAWFDRLPGQLSGGELARVSLARLFNPHLKVLICDEITSQLDALEQDRLLHALTDLAARRRIAVLLISHGSALRARFAHRDLRLEAGQLVGP</sequence>
<gene>
    <name evidence="6" type="ORF">GCM10011415_38110</name>
</gene>
<evidence type="ECO:0000256" key="2">
    <source>
        <dbReference type="ARBA" id="ARBA00022448"/>
    </source>
</evidence>
<evidence type="ECO:0000259" key="5">
    <source>
        <dbReference type="Pfam" id="PF00005"/>
    </source>
</evidence>
<dbReference type="EMBL" id="BMJV01000010">
    <property type="protein sequence ID" value="GGG84390.1"/>
    <property type="molecule type" value="Genomic_DNA"/>
</dbReference>
<dbReference type="PANTHER" id="PTHR43776">
    <property type="entry name" value="TRANSPORT ATP-BINDING PROTEIN"/>
    <property type="match status" value="1"/>
</dbReference>
<dbReference type="Pfam" id="PF00005">
    <property type="entry name" value="ABC_tran"/>
    <property type="match status" value="1"/>
</dbReference>
<dbReference type="PANTHER" id="PTHR43776:SF7">
    <property type="entry name" value="D,D-DIPEPTIDE TRANSPORT ATP-BINDING PROTEIN DDPF-RELATED"/>
    <property type="match status" value="1"/>
</dbReference>
<dbReference type="SUPFAM" id="SSF52540">
    <property type="entry name" value="P-loop containing nucleoside triphosphate hydrolases"/>
    <property type="match status" value="1"/>
</dbReference>
<dbReference type="AlphaFoldDB" id="A0A8J3EI97"/>
<comment type="caution">
    <text evidence="6">The sequence shown here is derived from an EMBL/GenBank/DDBJ whole genome shotgun (WGS) entry which is preliminary data.</text>
</comment>
<accession>A0A8J3EI97</accession>
<dbReference type="InterPro" id="IPR027417">
    <property type="entry name" value="P-loop_NTPase"/>
</dbReference>
<feature type="domain" description="ABC transporter" evidence="5">
    <location>
        <begin position="3"/>
        <end position="78"/>
    </location>
</feature>
<dbReference type="Gene3D" id="3.40.50.300">
    <property type="entry name" value="P-loop containing nucleotide triphosphate hydrolases"/>
    <property type="match status" value="1"/>
</dbReference>
<evidence type="ECO:0000256" key="1">
    <source>
        <dbReference type="ARBA" id="ARBA00005417"/>
    </source>
</evidence>
<comment type="similarity">
    <text evidence="1">Belongs to the ABC transporter superfamily.</text>
</comment>
<organism evidence="6 7">
    <name type="scientific">Salipiger pallidus</name>
    <dbReference type="NCBI Taxonomy" id="1775170"/>
    <lineage>
        <taxon>Bacteria</taxon>
        <taxon>Pseudomonadati</taxon>
        <taxon>Pseudomonadota</taxon>
        <taxon>Alphaproteobacteria</taxon>
        <taxon>Rhodobacterales</taxon>
        <taxon>Roseobacteraceae</taxon>
        <taxon>Salipiger</taxon>
    </lineage>
</organism>
<keyword evidence="7" id="KW-1185">Reference proteome</keyword>
<evidence type="ECO:0000313" key="6">
    <source>
        <dbReference type="EMBL" id="GGG84390.1"/>
    </source>
</evidence>
<keyword evidence="4" id="KW-0067">ATP-binding</keyword>
<proteinExistence type="inferred from homology"/>
<keyword evidence="3" id="KW-0547">Nucleotide-binding</keyword>
<evidence type="ECO:0000256" key="3">
    <source>
        <dbReference type="ARBA" id="ARBA00022741"/>
    </source>
</evidence>
<reference evidence="6" key="1">
    <citation type="journal article" date="2014" name="Int. J. Syst. Evol. Microbiol.">
        <title>Complete genome sequence of Corynebacterium casei LMG S-19264T (=DSM 44701T), isolated from a smear-ripened cheese.</title>
        <authorList>
            <consortium name="US DOE Joint Genome Institute (JGI-PGF)"/>
            <person name="Walter F."/>
            <person name="Albersmeier A."/>
            <person name="Kalinowski J."/>
            <person name="Ruckert C."/>
        </authorList>
    </citation>
    <scope>NUCLEOTIDE SEQUENCE</scope>
    <source>
        <strain evidence="6">CGMCC 1.15762</strain>
    </source>
</reference>
<name>A0A8J3EI97_9RHOB</name>
<keyword evidence="2" id="KW-0813">Transport</keyword>
<dbReference type="GO" id="GO:0005524">
    <property type="term" value="F:ATP binding"/>
    <property type="evidence" value="ECO:0007669"/>
    <property type="project" value="UniProtKB-KW"/>
</dbReference>
<evidence type="ECO:0000313" key="7">
    <source>
        <dbReference type="Proteomes" id="UP000617145"/>
    </source>
</evidence>
<evidence type="ECO:0000256" key="4">
    <source>
        <dbReference type="ARBA" id="ARBA00022840"/>
    </source>
</evidence>
<dbReference type="GO" id="GO:0016887">
    <property type="term" value="F:ATP hydrolysis activity"/>
    <property type="evidence" value="ECO:0007669"/>
    <property type="project" value="InterPro"/>
</dbReference>
<dbReference type="InterPro" id="IPR003439">
    <property type="entry name" value="ABC_transporter-like_ATP-bd"/>
</dbReference>
<dbReference type="InterPro" id="IPR050319">
    <property type="entry name" value="ABC_transp_ATP-bind"/>
</dbReference>
<dbReference type="Proteomes" id="UP000617145">
    <property type="component" value="Unassembled WGS sequence"/>
</dbReference>
<reference evidence="6" key="2">
    <citation type="submission" date="2020-09" db="EMBL/GenBank/DDBJ databases">
        <authorList>
            <person name="Sun Q."/>
            <person name="Zhou Y."/>
        </authorList>
    </citation>
    <scope>NUCLEOTIDE SEQUENCE</scope>
    <source>
        <strain evidence="6">CGMCC 1.15762</strain>
    </source>
</reference>
<protein>
    <recommendedName>
        <fullName evidence="5">ABC transporter domain-containing protein</fullName>
    </recommendedName>
</protein>